<dbReference type="InterPro" id="IPR010093">
    <property type="entry name" value="SinI_DNA-bd"/>
</dbReference>
<gene>
    <name evidence="2" type="ORF">7S2_40</name>
</gene>
<organism evidence="2">
    <name type="scientific">uncultured Caudovirales phage</name>
    <dbReference type="NCBI Taxonomy" id="2100421"/>
    <lineage>
        <taxon>Viruses</taxon>
        <taxon>Duplodnaviria</taxon>
        <taxon>Heunggongvirae</taxon>
        <taxon>Uroviricota</taxon>
        <taxon>Caudoviricetes</taxon>
        <taxon>Peduoviridae</taxon>
        <taxon>Maltschvirus</taxon>
        <taxon>Maltschvirus maltsch</taxon>
    </lineage>
</organism>
<sequence length="65" mass="7449">MRSTKLPVSLLTVDQVAERLAVSARTVGRMYRTGEIPHVRVRGAIRISNRDVEQYIENHHHVTAR</sequence>
<protein>
    <recommendedName>
        <fullName evidence="1">Helix-turn-helix domain-containing protein</fullName>
    </recommendedName>
</protein>
<dbReference type="NCBIfam" id="TIGR01764">
    <property type="entry name" value="excise"/>
    <property type="match status" value="1"/>
</dbReference>
<dbReference type="GO" id="GO:0003677">
    <property type="term" value="F:DNA binding"/>
    <property type="evidence" value="ECO:0007669"/>
    <property type="project" value="InterPro"/>
</dbReference>
<reference evidence="2" key="1">
    <citation type="submission" date="2017-06" db="EMBL/GenBank/DDBJ databases">
        <title>Novel phages from South African skin metaviromes.</title>
        <authorList>
            <person name="van Zyl L.J."/>
            <person name="Abrahams Y."/>
            <person name="Stander E.A."/>
            <person name="Kirby B.M."/>
            <person name="Clavaud C."/>
            <person name="Farcet C."/>
            <person name="Breton L."/>
            <person name="Trindade M.I."/>
        </authorList>
    </citation>
    <scope>NUCLEOTIDE SEQUENCE</scope>
</reference>
<dbReference type="InterPro" id="IPR041657">
    <property type="entry name" value="HTH_17"/>
</dbReference>
<evidence type="ECO:0000259" key="1">
    <source>
        <dbReference type="Pfam" id="PF12728"/>
    </source>
</evidence>
<dbReference type="SUPFAM" id="SSF46955">
    <property type="entry name" value="Putative DNA-binding domain"/>
    <property type="match status" value="1"/>
</dbReference>
<proteinExistence type="predicted"/>
<accession>A0A2H4JDC4</accession>
<feature type="domain" description="Helix-turn-helix" evidence="1">
    <location>
        <begin position="10"/>
        <end position="59"/>
    </location>
</feature>
<dbReference type="EMBL" id="MF417939">
    <property type="protein sequence ID" value="ASN72033.1"/>
    <property type="molecule type" value="Genomic_DNA"/>
</dbReference>
<dbReference type="InterPro" id="IPR009061">
    <property type="entry name" value="DNA-bd_dom_put_sf"/>
</dbReference>
<dbReference type="Pfam" id="PF12728">
    <property type="entry name" value="HTH_17"/>
    <property type="match status" value="1"/>
</dbReference>
<name>A0A2H4JDC4_9CAUD</name>
<evidence type="ECO:0000313" key="2">
    <source>
        <dbReference type="EMBL" id="ASN72033.1"/>
    </source>
</evidence>